<dbReference type="InterPro" id="IPR011991">
    <property type="entry name" value="ArsR-like_HTH"/>
</dbReference>
<dbReference type="InterPro" id="IPR036388">
    <property type="entry name" value="WH-like_DNA-bd_sf"/>
</dbReference>
<evidence type="ECO:0000259" key="1">
    <source>
        <dbReference type="Pfam" id="PF03551"/>
    </source>
</evidence>
<dbReference type="PANTHER" id="PTHR43252">
    <property type="entry name" value="TRANSCRIPTIONAL REGULATOR YQJI"/>
    <property type="match status" value="1"/>
</dbReference>
<dbReference type="CDD" id="cd00090">
    <property type="entry name" value="HTH_ARSR"/>
    <property type="match status" value="1"/>
</dbReference>
<organism evidence="2 3">
    <name type="scientific">Candidatus Nitrosocosmicus arcticus</name>
    <dbReference type="NCBI Taxonomy" id="2035267"/>
    <lineage>
        <taxon>Archaea</taxon>
        <taxon>Nitrososphaerota</taxon>
        <taxon>Nitrososphaeria</taxon>
        <taxon>Nitrososphaerales</taxon>
        <taxon>Nitrososphaeraceae</taxon>
        <taxon>Candidatus Nitrosocosmicus</taxon>
    </lineage>
</organism>
<accession>A0A557SXG5</accession>
<dbReference type="RefSeq" id="WP_222424764.1">
    <property type="nucleotide sequence ID" value="NZ_ML675579.1"/>
</dbReference>
<name>A0A557SXG5_9ARCH</name>
<dbReference type="Pfam" id="PF03551">
    <property type="entry name" value="PadR"/>
    <property type="match status" value="1"/>
</dbReference>
<dbReference type="InterPro" id="IPR036390">
    <property type="entry name" value="WH_DNA-bd_sf"/>
</dbReference>
<keyword evidence="3" id="KW-1185">Reference proteome</keyword>
<dbReference type="Proteomes" id="UP000315289">
    <property type="component" value="Unassembled WGS sequence"/>
</dbReference>
<sequence length="112" mass="12284">MHGEGVDRPGEGVGGGDCCDMRGMLGFLILFLLSKKPMHGQELAGEIAIRKGEKKLSPGTIYPALKGLRELGFIVEERDGKTIVYSLTDKGEKALKLAKRKFIKTFFGIFPE</sequence>
<reference evidence="2 3" key="1">
    <citation type="journal article" date="2019" name="Front. Microbiol.">
        <title>Ammonia Oxidation by the Arctic Terrestrial Thaumarchaeote Candidatus Nitrosocosmicus arcticus Is Stimulated by Increasing Temperatures.</title>
        <authorList>
            <person name="Alves R.J.E."/>
            <person name="Kerou M."/>
            <person name="Zappe A."/>
            <person name="Bittner R."/>
            <person name="Abby S.S."/>
            <person name="Schmidt H.A."/>
            <person name="Pfeifer K."/>
            <person name="Schleper C."/>
        </authorList>
    </citation>
    <scope>NUCLEOTIDE SEQUENCE [LARGE SCALE GENOMIC DNA]</scope>
    <source>
        <strain evidence="2 3">Kfb</strain>
    </source>
</reference>
<feature type="domain" description="Transcription regulator PadR N-terminal" evidence="1">
    <location>
        <begin position="29"/>
        <end position="96"/>
    </location>
</feature>
<dbReference type="EMBL" id="VOAH01000003">
    <property type="protein sequence ID" value="TVP41296.1"/>
    <property type="molecule type" value="Genomic_DNA"/>
</dbReference>
<comment type="caution">
    <text evidence="2">The sequence shown here is derived from an EMBL/GenBank/DDBJ whole genome shotgun (WGS) entry which is preliminary data.</text>
</comment>
<evidence type="ECO:0000313" key="3">
    <source>
        <dbReference type="Proteomes" id="UP000315289"/>
    </source>
</evidence>
<dbReference type="SUPFAM" id="SSF46785">
    <property type="entry name" value="Winged helix' DNA-binding domain"/>
    <property type="match status" value="1"/>
</dbReference>
<protein>
    <submittedName>
        <fullName evidence="2">Transcriptional regulator PadR family protein</fullName>
    </submittedName>
</protein>
<dbReference type="InterPro" id="IPR005149">
    <property type="entry name" value="Tscrpt_reg_PadR_N"/>
</dbReference>
<evidence type="ECO:0000313" key="2">
    <source>
        <dbReference type="EMBL" id="TVP41296.1"/>
    </source>
</evidence>
<dbReference type="PANTHER" id="PTHR43252:SF5">
    <property type="entry name" value="TRANSCRIPTIONAL REGULATOR, PADR-LIKE FAMILY"/>
    <property type="match status" value="1"/>
</dbReference>
<dbReference type="AlphaFoldDB" id="A0A557SXG5"/>
<gene>
    <name evidence="2" type="ORF">NARC_30010</name>
</gene>
<dbReference type="Gene3D" id="1.10.10.10">
    <property type="entry name" value="Winged helix-like DNA-binding domain superfamily/Winged helix DNA-binding domain"/>
    <property type="match status" value="1"/>
</dbReference>
<proteinExistence type="predicted"/>